<protein>
    <submittedName>
        <fullName evidence="2">Flagellar protein FlaG</fullName>
    </submittedName>
</protein>
<dbReference type="PANTHER" id="PTHR37166">
    <property type="entry name" value="PROTEIN FLAG"/>
    <property type="match status" value="1"/>
</dbReference>
<dbReference type="RefSeq" id="WP_072893261.1">
    <property type="nucleotide sequence ID" value="NZ_FQWZ01000001.1"/>
</dbReference>
<gene>
    <name evidence="2" type="ORF">SAMN04488068_0425</name>
</gene>
<dbReference type="SUPFAM" id="SSF160214">
    <property type="entry name" value="FlaG-like"/>
    <property type="match status" value="1"/>
</dbReference>
<keyword evidence="2" id="KW-0969">Cilium</keyword>
<dbReference type="Pfam" id="PF03646">
    <property type="entry name" value="FlaG"/>
    <property type="match status" value="1"/>
</dbReference>
<dbReference type="InterPro" id="IPR035924">
    <property type="entry name" value="FlaG-like_sf"/>
</dbReference>
<sequence length="126" mass="13705">MLVNPISASASTPVDAGARVVPAVNPLTRVAAADGDAARQRQETDASEPNQADRDAVQKAAESLNEHMLLRRAELHFHVDEESRRLVVTVTDSRDGTVIRQVPSEEALRLAQALQNETPQLFKQTA</sequence>
<dbReference type="InterPro" id="IPR005186">
    <property type="entry name" value="FlaG"/>
</dbReference>
<keyword evidence="2" id="KW-0966">Cell projection</keyword>
<dbReference type="PANTHER" id="PTHR37166:SF1">
    <property type="entry name" value="PROTEIN FLAG"/>
    <property type="match status" value="1"/>
</dbReference>
<dbReference type="STRING" id="490188.SAMN04488068_0425"/>
<keyword evidence="2" id="KW-0282">Flagellum</keyword>
<dbReference type="AlphaFoldDB" id="A0A1M5K9K6"/>
<evidence type="ECO:0000256" key="1">
    <source>
        <dbReference type="SAM" id="MobiDB-lite"/>
    </source>
</evidence>
<accession>A0A1M5K9K6</accession>
<evidence type="ECO:0000313" key="2">
    <source>
        <dbReference type="EMBL" id="SHG49270.1"/>
    </source>
</evidence>
<reference evidence="2 3" key="1">
    <citation type="submission" date="2016-11" db="EMBL/GenBank/DDBJ databases">
        <authorList>
            <person name="Jaros S."/>
            <person name="Januszkiewicz K."/>
            <person name="Wedrychowicz H."/>
        </authorList>
    </citation>
    <scope>NUCLEOTIDE SEQUENCE [LARGE SCALE GENOMIC DNA]</scope>
    <source>
        <strain evidence="2 3">CGMCC 1.7049</strain>
    </source>
</reference>
<feature type="region of interest" description="Disordered" evidence="1">
    <location>
        <begin position="30"/>
        <end position="61"/>
    </location>
</feature>
<dbReference type="OrthoDB" id="5741693at2"/>
<keyword evidence="3" id="KW-1185">Reference proteome</keyword>
<organism evidence="2 3">
    <name type="scientific">Hydrocarboniphaga daqingensis</name>
    <dbReference type="NCBI Taxonomy" id="490188"/>
    <lineage>
        <taxon>Bacteria</taxon>
        <taxon>Pseudomonadati</taxon>
        <taxon>Pseudomonadota</taxon>
        <taxon>Gammaproteobacteria</taxon>
        <taxon>Nevskiales</taxon>
        <taxon>Nevskiaceae</taxon>
        <taxon>Hydrocarboniphaga</taxon>
    </lineage>
</organism>
<proteinExistence type="predicted"/>
<dbReference type="EMBL" id="FQWZ01000001">
    <property type="protein sequence ID" value="SHG49270.1"/>
    <property type="molecule type" value="Genomic_DNA"/>
</dbReference>
<dbReference type="Gene3D" id="3.30.160.170">
    <property type="entry name" value="FlaG-like"/>
    <property type="match status" value="1"/>
</dbReference>
<evidence type="ECO:0000313" key="3">
    <source>
        <dbReference type="Proteomes" id="UP000199758"/>
    </source>
</evidence>
<dbReference type="Proteomes" id="UP000199758">
    <property type="component" value="Unassembled WGS sequence"/>
</dbReference>
<name>A0A1M5K9K6_9GAMM</name>